<dbReference type="SUPFAM" id="SSF47781">
    <property type="entry name" value="RuvA domain 2-like"/>
    <property type="match status" value="1"/>
</dbReference>
<feature type="binding site" evidence="15">
    <location>
        <position position="436"/>
    </location>
    <ligand>
        <name>Zn(2+)</name>
        <dbReference type="ChEBI" id="CHEBI:29105"/>
    </ligand>
</feature>
<dbReference type="PIRSF" id="PIRSF001604">
    <property type="entry name" value="LigA"/>
    <property type="match status" value="1"/>
</dbReference>
<dbReference type="InterPro" id="IPR033136">
    <property type="entry name" value="DNA_ligase_CS"/>
</dbReference>
<feature type="active site" description="N6-AMP-lysine intermediate" evidence="15">
    <location>
        <position position="144"/>
    </location>
</feature>
<keyword evidence="12 15" id="KW-0464">Manganese</keyword>
<dbReference type="InterPro" id="IPR013839">
    <property type="entry name" value="DNAligase_adenylation"/>
</dbReference>
<protein>
    <recommendedName>
        <fullName evidence="3 15">DNA ligase</fullName>
        <ecNumber evidence="2 15">6.5.1.2</ecNumber>
    </recommendedName>
    <alternativeName>
        <fullName evidence="15">Polydeoxyribonucleotide synthase [NAD(+)]</fullName>
    </alternativeName>
</protein>
<feature type="binding site" evidence="15">
    <location>
        <begin position="105"/>
        <end position="106"/>
    </location>
    <ligand>
        <name>NAD(+)</name>
        <dbReference type="ChEBI" id="CHEBI:57540"/>
    </ligand>
</feature>
<dbReference type="Proteomes" id="UP000292120">
    <property type="component" value="Unassembled WGS sequence"/>
</dbReference>
<dbReference type="Gene3D" id="3.40.50.10190">
    <property type="entry name" value="BRCT domain"/>
    <property type="match status" value="1"/>
</dbReference>
<dbReference type="GO" id="GO:0003911">
    <property type="term" value="F:DNA ligase (NAD+) activity"/>
    <property type="evidence" value="ECO:0007669"/>
    <property type="project" value="UniProtKB-UniRule"/>
</dbReference>
<dbReference type="Pfam" id="PF03119">
    <property type="entry name" value="DNA_ligase_ZBD"/>
    <property type="match status" value="1"/>
</dbReference>
<dbReference type="EMBL" id="SIXI01000006">
    <property type="protein sequence ID" value="TBO28760.1"/>
    <property type="molecule type" value="Genomic_DNA"/>
</dbReference>
<dbReference type="InterPro" id="IPR001357">
    <property type="entry name" value="BRCT_dom"/>
</dbReference>
<dbReference type="InterPro" id="IPR004149">
    <property type="entry name" value="Znf_DNAligase_C4"/>
</dbReference>
<evidence type="ECO:0000256" key="6">
    <source>
        <dbReference type="ARBA" id="ARBA00022723"/>
    </source>
</evidence>
<dbReference type="InterPro" id="IPR003583">
    <property type="entry name" value="Hlx-hairpin-Hlx_DNA-bd_motif"/>
</dbReference>
<name>A0A4Q9GWF6_9BURK</name>
<dbReference type="InterPro" id="IPR041663">
    <property type="entry name" value="DisA/LigA_HHH"/>
</dbReference>
<comment type="caution">
    <text evidence="19">The sequence shown here is derived from an EMBL/GenBank/DDBJ whole genome shotgun (WGS) entry which is preliminary data.</text>
</comment>
<dbReference type="GO" id="GO:0003677">
    <property type="term" value="F:DNA binding"/>
    <property type="evidence" value="ECO:0007669"/>
    <property type="project" value="InterPro"/>
</dbReference>
<dbReference type="InterPro" id="IPR036420">
    <property type="entry name" value="BRCT_dom_sf"/>
</dbReference>
<comment type="similarity">
    <text evidence="14 15">Belongs to the NAD-dependent DNA ligase family. LigA subfamily.</text>
</comment>
<dbReference type="FunFam" id="3.30.470.30:FF:000001">
    <property type="entry name" value="DNA ligase"/>
    <property type="match status" value="1"/>
</dbReference>
<reference evidence="19 20" key="1">
    <citation type="submission" date="2019-02" db="EMBL/GenBank/DDBJ databases">
        <title>Aquabacterium sp. strain KMB7.</title>
        <authorList>
            <person name="Chen W.-M."/>
        </authorList>
    </citation>
    <scope>NUCLEOTIDE SEQUENCE [LARGE SCALE GENOMIC DNA]</scope>
    <source>
        <strain evidence="19 20">KMB7</strain>
    </source>
</reference>
<dbReference type="Pfam" id="PF03120">
    <property type="entry name" value="OB_DNA_ligase"/>
    <property type="match status" value="1"/>
</dbReference>
<dbReference type="GO" id="GO:0006281">
    <property type="term" value="P:DNA repair"/>
    <property type="evidence" value="ECO:0007669"/>
    <property type="project" value="UniProtKB-KW"/>
</dbReference>
<evidence type="ECO:0000256" key="17">
    <source>
        <dbReference type="SAM" id="MobiDB-lite"/>
    </source>
</evidence>
<dbReference type="FunFam" id="1.10.150.20:FF:000007">
    <property type="entry name" value="DNA ligase"/>
    <property type="match status" value="1"/>
</dbReference>
<evidence type="ECO:0000256" key="3">
    <source>
        <dbReference type="ARBA" id="ARBA00013308"/>
    </source>
</evidence>
<keyword evidence="4 15" id="KW-0436">Ligase</keyword>
<keyword evidence="5 15" id="KW-0235">DNA replication</keyword>
<dbReference type="GO" id="GO:0005829">
    <property type="term" value="C:cytosol"/>
    <property type="evidence" value="ECO:0007669"/>
    <property type="project" value="TreeGrafter"/>
</dbReference>
<evidence type="ECO:0000256" key="11">
    <source>
        <dbReference type="ARBA" id="ARBA00023204"/>
    </source>
</evidence>
<evidence type="ECO:0000256" key="5">
    <source>
        <dbReference type="ARBA" id="ARBA00022705"/>
    </source>
</evidence>
<dbReference type="CDD" id="cd17748">
    <property type="entry name" value="BRCT_DNA_ligase_like"/>
    <property type="match status" value="1"/>
</dbReference>
<dbReference type="InterPro" id="IPR010994">
    <property type="entry name" value="RuvA_2-like"/>
</dbReference>
<dbReference type="Pfam" id="PF01653">
    <property type="entry name" value="DNA_ligase_aden"/>
    <property type="match status" value="1"/>
</dbReference>
<evidence type="ECO:0000256" key="10">
    <source>
        <dbReference type="ARBA" id="ARBA00023027"/>
    </source>
</evidence>
<dbReference type="InterPro" id="IPR013840">
    <property type="entry name" value="DNAligase_N"/>
</dbReference>
<dbReference type="HAMAP" id="MF_01588">
    <property type="entry name" value="DNA_ligase_A"/>
    <property type="match status" value="1"/>
</dbReference>
<dbReference type="SUPFAM" id="SSF50249">
    <property type="entry name" value="Nucleic acid-binding proteins"/>
    <property type="match status" value="1"/>
</dbReference>
<dbReference type="InterPro" id="IPR012340">
    <property type="entry name" value="NA-bd_OB-fold"/>
</dbReference>
<evidence type="ECO:0000256" key="15">
    <source>
        <dbReference type="HAMAP-Rule" id="MF_01588"/>
    </source>
</evidence>
<dbReference type="SMART" id="SM00532">
    <property type="entry name" value="LIGANc"/>
    <property type="match status" value="1"/>
</dbReference>
<comment type="cofactor">
    <cofactor evidence="15">
        <name>Mg(2+)</name>
        <dbReference type="ChEBI" id="CHEBI:18420"/>
    </cofactor>
    <cofactor evidence="15">
        <name>Mn(2+)</name>
        <dbReference type="ChEBI" id="CHEBI:29035"/>
    </cofactor>
</comment>
<feature type="binding site" evidence="15">
    <location>
        <position position="342"/>
    </location>
    <ligand>
        <name>NAD(+)</name>
        <dbReference type="ChEBI" id="CHEBI:57540"/>
    </ligand>
</feature>
<evidence type="ECO:0000313" key="19">
    <source>
        <dbReference type="EMBL" id="TBO28760.1"/>
    </source>
</evidence>
<evidence type="ECO:0000256" key="16">
    <source>
        <dbReference type="RuleBase" id="RU000618"/>
    </source>
</evidence>
<dbReference type="SMART" id="SM00292">
    <property type="entry name" value="BRCT"/>
    <property type="match status" value="1"/>
</dbReference>
<dbReference type="SMART" id="SM00278">
    <property type="entry name" value="HhH1"/>
    <property type="match status" value="4"/>
</dbReference>
<gene>
    <name evidence="15 19" type="primary">ligA</name>
    <name evidence="19" type="ORF">EYS42_14180</name>
</gene>
<feature type="binding site" evidence="15">
    <location>
        <position position="318"/>
    </location>
    <ligand>
        <name>NAD(+)</name>
        <dbReference type="ChEBI" id="CHEBI:57540"/>
    </ligand>
</feature>
<dbReference type="FunFam" id="1.10.150.20:FF:000006">
    <property type="entry name" value="DNA ligase"/>
    <property type="match status" value="1"/>
</dbReference>
<dbReference type="FunFam" id="2.40.50.140:FF:000012">
    <property type="entry name" value="DNA ligase"/>
    <property type="match status" value="1"/>
</dbReference>
<feature type="domain" description="BRCT" evidence="18">
    <location>
        <begin position="621"/>
        <end position="700"/>
    </location>
</feature>
<dbReference type="PANTHER" id="PTHR23389:SF9">
    <property type="entry name" value="DNA LIGASE"/>
    <property type="match status" value="1"/>
</dbReference>
<dbReference type="Gene3D" id="1.10.287.610">
    <property type="entry name" value="Helix hairpin bin"/>
    <property type="match status" value="1"/>
</dbReference>
<dbReference type="InterPro" id="IPR004150">
    <property type="entry name" value="NAD_DNA_ligase_OB"/>
</dbReference>
<dbReference type="Gene3D" id="1.10.150.20">
    <property type="entry name" value="5' to 3' exonuclease, C-terminal subdomain"/>
    <property type="match status" value="2"/>
</dbReference>
<evidence type="ECO:0000256" key="8">
    <source>
        <dbReference type="ARBA" id="ARBA00022833"/>
    </source>
</evidence>
<dbReference type="InterPro" id="IPR018239">
    <property type="entry name" value="DNA_ligase_AS"/>
</dbReference>
<sequence>MTQNSLFANELGDEPGDEPGTSGPVSDPVAQAAALRQQLHHHAHRYHVLDAPEIPDAEYDRLFQALQALEQAHPELLTADSPTQRVLGQVLDGFEPVRHAVAMLSIRTETDTEASGAESFDGRVRRELELADDAPPVAYAAELKFDGLAINLRYEHGVLVQAATRGDGETGENVTQNIRTVGQIPLRLQGVNPPVLEVRGEVYMRRDDFERLNERQRERGDKTFVNPRNAAAGAVRQLDPAIAAQRPLSFFAYGLGEVQGWAVPPTHSELLDALQSMGFPVCEHRTVAEGAPGLVAYHRAMGALRDQLPFDIDGVVYKVNRRDLQDRLGFVTREPRWAVAHKYPAQEQVTRVEGVDVQVGRTGKLTPVARLQPVFVGGVTVTNATLHNLFELRRKKVRVGDQVIVRRAGDVIPEVVGVVPGDRAAYVPNFRMPVACPVCGSKVERERSEMNHRCTGGLFCAAQRKQALLHFAQRRALDIEGLGEKLVDQLVDGDLIRTLPELYKLGLTRLAALDRMADKSAQNLLAALEKSKQTTLPRFLFGLGIRHVGEATAKDLAKHFGQLDLIMDASEEALLEVPDVGPIVAHSIYTFFAQPHNREVVEQLRACGIHWPEEDPAMRANRPQPLAGKTLVLTGTLPTLSRDQAKALIEAAGGKVAGSVSKKTDWVVAGAEAGSKLDKAQALGVAVLDEEGLLQLLGNT</sequence>
<dbReference type="GO" id="GO:0006260">
    <property type="term" value="P:DNA replication"/>
    <property type="evidence" value="ECO:0007669"/>
    <property type="project" value="UniProtKB-KW"/>
</dbReference>
<dbReference type="NCBIfam" id="NF005932">
    <property type="entry name" value="PRK07956.1"/>
    <property type="match status" value="1"/>
</dbReference>
<dbReference type="PROSITE" id="PS01055">
    <property type="entry name" value="DNA_LIGASE_N1"/>
    <property type="match status" value="1"/>
</dbReference>
<proteinExistence type="inferred from homology"/>
<dbReference type="PANTHER" id="PTHR23389">
    <property type="entry name" value="CHROMOSOME TRANSMISSION FIDELITY FACTOR 18"/>
    <property type="match status" value="1"/>
</dbReference>
<keyword evidence="8 15" id="KW-0862">Zinc</keyword>
<evidence type="ECO:0000313" key="20">
    <source>
        <dbReference type="Proteomes" id="UP000292120"/>
    </source>
</evidence>
<feature type="binding site" evidence="15">
    <location>
        <position position="439"/>
    </location>
    <ligand>
        <name>Zn(2+)</name>
        <dbReference type="ChEBI" id="CHEBI:29105"/>
    </ligand>
</feature>
<dbReference type="NCBIfam" id="TIGR00575">
    <property type="entry name" value="dnlj"/>
    <property type="match status" value="1"/>
</dbReference>
<feature type="binding site" evidence="15">
    <location>
        <position position="142"/>
    </location>
    <ligand>
        <name>NAD(+)</name>
        <dbReference type="ChEBI" id="CHEBI:57540"/>
    </ligand>
</feature>
<dbReference type="Pfam" id="PF00533">
    <property type="entry name" value="BRCT"/>
    <property type="match status" value="1"/>
</dbReference>
<dbReference type="Pfam" id="PF12826">
    <property type="entry name" value="HHH_2"/>
    <property type="match status" value="1"/>
</dbReference>
<evidence type="ECO:0000256" key="14">
    <source>
        <dbReference type="ARBA" id="ARBA00060881"/>
    </source>
</evidence>
<evidence type="ECO:0000256" key="7">
    <source>
        <dbReference type="ARBA" id="ARBA00022763"/>
    </source>
</evidence>
<keyword evidence="20" id="KW-1185">Reference proteome</keyword>
<evidence type="ECO:0000256" key="4">
    <source>
        <dbReference type="ARBA" id="ARBA00022598"/>
    </source>
</evidence>
<feature type="binding site" evidence="15">
    <location>
        <begin position="56"/>
        <end position="60"/>
    </location>
    <ligand>
        <name>NAD(+)</name>
        <dbReference type="ChEBI" id="CHEBI:57540"/>
    </ligand>
</feature>
<dbReference type="RefSeq" id="WP_130968851.1">
    <property type="nucleotide sequence ID" value="NZ_SIXI01000006.1"/>
</dbReference>
<dbReference type="Gene3D" id="6.20.10.30">
    <property type="match status" value="1"/>
</dbReference>
<comment type="catalytic activity">
    <reaction evidence="13 15 16">
        <text>NAD(+) + (deoxyribonucleotide)n-3'-hydroxyl + 5'-phospho-(deoxyribonucleotide)m = (deoxyribonucleotide)n+m + AMP + beta-nicotinamide D-nucleotide.</text>
        <dbReference type="EC" id="6.5.1.2"/>
    </reaction>
</comment>
<evidence type="ECO:0000256" key="2">
    <source>
        <dbReference type="ARBA" id="ARBA00012722"/>
    </source>
</evidence>
<evidence type="ECO:0000256" key="1">
    <source>
        <dbReference type="ARBA" id="ARBA00004067"/>
    </source>
</evidence>
<dbReference type="SUPFAM" id="SSF56091">
    <property type="entry name" value="DNA ligase/mRNA capping enzyme, catalytic domain"/>
    <property type="match status" value="1"/>
</dbReference>
<dbReference type="Gene3D" id="2.40.50.140">
    <property type="entry name" value="Nucleic acid-binding proteins"/>
    <property type="match status" value="1"/>
</dbReference>
<dbReference type="Pfam" id="PF14520">
    <property type="entry name" value="HHH_5"/>
    <property type="match status" value="1"/>
</dbReference>
<dbReference type="InterPro" id="IPR001679">
    <property type="entry name" value="DNA_ligase"/>
</dbReference>
<dbReference type="CDD" id="cd00114">
    <property type="entry name" value="LIGANc"/>
    <property type="match status" value="1"/>
</dbReference>
<evidence type="ECO:0000259" key="18">
    <source>
        <dbReference type="PROSITE" id="PS50172"/>
    </source>
</evidence>
<dbReference type="EC" id="6.5.1.2" evidence="2 15"/>
<keyword evidence="6 15" id="KW-0479">Metal-binding</keyword>
<dbReference type="PROSITE" id="PS50172">
    <property type="entry name" value="BRCT"/>
    <property type="match status" value="1"/>
</dbReference>
<keyword evidence="9 15" id="KW-0460">Magnesium</keyword>
<feature type="binding site" evidence="15">
    <location>
        <position position="201"/>
    </location>
    <ligand>
        <name>NAD(+)</name>
        <dbReference type="ChEBI" id="CHEBI:57540"/>
    </ligand>
</feature>
<dbReference type="FunFam" id="1.10.287.610:FF:000002">
    <property type="entry name" value="DNA ligase"/>
    <property type="match status" value="1"/>
</dbReference>
<keyword evidence="10 15" id="KW-0520">NAD</keyword>
<evidence type="ECO:0000256" key="9">
    <source>
        <dbReference type="ARBA" id="ARBA00022842"/>
    </source>
</evidence>
<dbReference type="AlphaFoldDB" id="A0A4Q9GWF6"/>
<comment type="function">
    <text evidence="1 15">DNA ligase that catalyzes the formation of phosphodiester linkages between 5'-phosphoryl and 3'-hydroxyl groups in double-stranded DNA using NAD as a coenzyme and as the energy source for the reaction. It is essential for DNA replication and repair of damaged DNA.</text>
</comment>
<dbReference type="Gene3D" id="3.30.470.30">
    <property type="entry name" value="DNA ligase/mRNA capping enzyme"/>
    <property type="match status" value="1"/>
</dbReference>
<dbReference type="FunFam" id="3.40.50.10190:FF:000054">
    <property type="entry name" value="DNA ligase"/>
    <property type="match status" value="1"/>
</dbReference>
<dbReference type="OrthoDB" id="9759736at2"/>
<keyword evidence="7 15" id="KW-0227">DNA damage</keyword>
<accession>A0A4Q9GWF6</accession>
<feature type="region of interest" description="Disordered" evidence="17">
    <location>
        <begin position="1"/>
        <end position="27"/>
    </location>
</feature>
<dbReference type="SUPFAM" id="SSF52113">
    <property type="entry name" value="BRCT domain"/>
    <property type="match status" value="1"/>
</dbReference>
<keyword evidence="11 15" id="KW-0234">DNA repair</keyword>
<organism evidence="19 20">
    <name type="scientific">Aquabacterium lacunae</name>
    <dbReference type="NCBI Taxonomy" id="2528630"/>
    <lineage>
        <taxon>Bacteria</taxon>
        <taxon>Pseudomonadati</taxon>
        <taxon>Pseudomonadota</taxon>
        <taxon>Betaproteobacteria</taxon>
        <taxon>Burkholderiales</taxon>
        <taxon>Aquabacterium</taxon>
    </lineage>
</organism>
<feature type="binding site" evidence="15">
    <location>
        <position position="165"/>
    </location>
    <ligand>
        <name>NAD(+)</name>
        <dbReference type="ChEBI" id="CHEBI:57540"/>
    </ligand>
</feature>
<comment type="caution">
    <text evidence="15">Lacks conserved residue(s) required for the propagation of feature annotation.</text>
</comment>
<evidence type="ECO:0000256" key="13">
    <source>
        <dbReference type="ARBA" id="ARBA00034005"/>
    </source>
</evidence>
<feature type="binding site" evidence="15">
    <location>
        <position position="460"/>
    </location>
    <ligand>
        <name>Zn(2+)</name>
        <dbReference type="ChEBI" id="CHEBI:29105"/>
    </ligand>
</feature>
<evidence type="ECO:0000256" key="12">
    <source>
        <dbReference type="ARBA" id="ARBA00023211"/>
    </source>
</evidence>
<dbReference type="GO" id="GO:0046872">
    <property type="term" value="F:metal ion binding"/>
    <property type="evidence" value="ECO:0007669"/>
    <property type="project" value="UniProtKB-KW"/>
</dbReference>
<dbReference type="PROSITE" id="PS01056">
    <property type="entry name" value="DNA_LIGASE_N2"/>
    <property type="match status" value="1"/>
</dbReference>